<dbReference type="RefSeq" id="XP_041186217.1">
    <property type="nucleotide sequence ID" value="XM_041331921.1"/>
</dbReference>
<gene>
    <name evidence="1" type="ORF">BJ212DRAFT_1286117</name>
</gene>
<evidence type="ECO:0000313" key="1">
    <source>
        <dbReference type="EMBL" id="KAG1801998.1"/>
    </source>
</evidence>
<dbReference type="AlphaFoldDB" id="A0A9P7DSC2"/>
<dbReference type="OrthoDB" id="3232711at2759"/>
<evidence type="ECO:0000313" key="2">
    <source>
        <dbReference type="Proteomes" id="UP000807769"/>
    </source>
</evidence>
<comment type="caution">
    <text evidence="1">The sequence shown here is derived from an EMBL/GenBank/DDBJ whole genome shotgun (WGS) entry which is preliminary data.</text>
</comment>
<keyword evidence="2" id="KW-1185">Reference proteome</keyword>
<protein>
    <submittedName>
        <fullName evidence="1">Uncharacterized protein</fullName>
    </submittedName>
</protein>
<dbReference type="GeneID" id="64625938"/>
<dbReference type="EMBL" id="JABBWG010000084">
    <property type="protein sequence ID" value="KAG1801998.1"/>
    <property type="molecule type" value="Genomic_DNA"/>
</dbReference>
<reference evidence="1" key="1">
    <citation type="journal article" date="2020" name="New Phytol.">
        <title>Comparative genomics reveals dynamic genome evolution in host specialist ectomycorrhizal fungi.</title>
        <authorList>
            <person name="Lofgren L.A."/>
            <person name="Nguyen N.H."/>
            <person name="Vilgalys R."/>
            <person name="Ruytinx J."/>
            <person name="Liao H.L."/>
            <person name="Branco S."/>
            <person name="Kuo A."/>
            <person name="LaButti K."/>
            <person name="Lipzen A."/>
            <person name="Andreopoulos W."/>
            <person name="Pangilinan J."/>
            <person name="Riley R."/>
            <person name="Hundley H."/>
            <person name="Na H."/>
            <person name="Barry K."/>
            <person name="Grigoriev I.V."/>
            <person name="Stajich J.E."/>
            <person name="Kennedy P.G."/>
        </authorList>
    </citation>
    <scope>NUCLEOTIDE SEQUENCE</scope>
    <source>
        <strain evidence="1">MN1</strain>
    </source>
</reference>
<name>A0A9P7DSC2_9AGAM</name>
<organism evidence="1 2">
    <name type="scientific">Suillus subaureus</name>
    <dbReference type="NCBI Taxonomy" id="48587"/>
    <lineage>
        <taxon>Eukaryota</taxon>
        <taxon>Fungi</taxon>
        <taxon>Dikarya</taxon>
        <taxon>Basidiomycota</taxon>
        <taxon>Agaricomycotina</taxon>
        <taxon>Agaricomycetes</taxon>
        <taxon>Agaricomycetidae</taxon>
        <taxon>Boletales</taxon>
        <taxon>Suillineae</taxon>
        <taxon>Suillaceae</taxon>
        <taxon>Suillus</taxon>
    </lineage>
</organism>
<feature type="non-terminal residue" evidence="1">
    <location>
        <position position="1"/>
    </location>
</feature>
<dbReference type="Proteomes" id="UP000807769">
    <property type="component" value="Unassembled WGS sequence"/>
</dbReference>
<sequence length="143" mass="17400">YQRARDAMQRLGVDEETLTNVYQEIQPSQLTVNQEVTKENRHGQGSDRLAWFWRINNGVLVYRVNWLKAKARWQRWEEELSLVQHEMGWTVGWFQQKKDEWHRRYHKAKKAGHQEYAQWQVLLWEKFELDAQNAFKGKMIIVN</sequence>
<proteinExistence type="predicted"/>
<accession>A0A9P7DSC2</accession>